<gene>
    <name evidence="13" type="primary">modB</name>
    <name evidence="13" type="ORF">RVY80_00960</name>
</gene>
<comment type="subunit">
    <text evidence="2">The complex is composed of two ATP-binding proteins (CysA), two transmembrane proteins (CysT and CysW) and a solute-binding protein (CysP).</text>
</comment>
<feature type="domain" description="ABC transmembrane type-1" evidence="12">
    <location>
        <begin position="4"/>
        <end position="205"/>
    </location>
</feature>
<dbReference type="InterPro" id="IPR011867">
    <property type="entry name" value="ModB_ABC"/>
</dbReference>
<evidence type="ECO:0000256" key="3">
    <source>
        <dbReference type="ARBA" id="ARBA00022448"/>
    </source>
</evidence>
<feature type="transmembrane region" description="Helical" evidence="10">
    <location>
        <begin position="39"/>
        <end position="64"/>
    </location>
</feature>
<evidence type="ECO:0000259" key="12">
    <source>
        <dbReference type="PROSITE" id="PS50928"/>
    </source>
</evidence>
<evidence type="ECO:0000313" key="14">
    <source>
        <dbReference type="Proteomes" id="UP001272515"/>
    </source>
</evidence>
<feature type="transmembrane region" description="Helical" evidence="10">
    <location>
        <begin position="6"/>
        <end position="27"/>
    </location>
</feature>
<comment type="caution">
    <text evidence="13">The sequence shown here is derived from an EMBL/GenBank/DDBJ whole genome shotgun (WGS) entry which is preliminary data.</text>
</comment>
<dbReference type="PANTHER" id="PTHR30406:SF8">
    <property type="entry name" value="SULFATE TRANSPORT SYSTEM PERMEASE PROTEIN CYST"/>
    <property type="match status" value="1"/>
</dbReference>
<evidence type="ECO:0000313" key="13">
    <source>
        <dbReference type="EMBL" id="MDV5087424.1"/>
    </source>
</evidence>
<feature type="transmembrane region" description="Helical" evidence="10">
    <location>
        <begin position="76"/>
        <end position="100"/>
    </location>
</feature>
<comment type="function">
    <text evidence="9">Part of the ABC transporter complex CysAWTP (TC 3.A.1.6.1) involved in sulfate/thiosulfate import. Probably responsible for the translocation of the substrate across the membrane.</text>
</comment>
<keyword evidence="5 10" id="KW-0812">Transmembrane</keyword>
<evidence type="ECO:0000256" key="10">
    <source>
        <dbReference type="RuleBase" id="RU363032"/>
    </source>
</evidence>
<evidence type="ECO:0000256" key="9">
    <source>
        <dbReference type="ARBA" id="ARBA00025323"/>
    </source>
</evidence>
<dbReference type="RefSeq" id="WP_317329279.1">
    <property type="nucleotide sequence ID" value="NZ_JAWJZA010000010.1"/>
</dbReference>
<evidence type="ECO:0000256" key="7">
    <source>
        <dbReference type="ARBA" id="ARBA00023032"/>
    </source>
</evidence>
<keyword evidence="8 10" id="KW-0472">Membrane</keyword>
<comment type="similarity">
    <text evidence="11">Belongs to the binding-protein-dependent transport system permease family. CysTW subfamily.</text>
</comment>
<dbReference type="PANTHER" id="PTHR30406">
    <property type="entry name" value="SULFATE TRANSPORT SYSTEM PERMEASE PROTEIN"/>
    <property type="match status" value="1"/>
</dbReference>
<dbReference type="InterPro" id="IPR000515">
    <property type="entry name" value="MetI-like"/>
</dbReference>
<dbReference type="EMBL" id="JAWJZB010000001">
    <property type="protein sequence ID" value="MDV5087424.1"/>
    <property type="molecule type" value="Genomic_DNA"/>
</dbReference>
<keyword evidence="14" id="KW-1185">Reference proteome</keyword>
<dbReference type="PROSITE" id="PS50928">
    <property type="entry name" value="ABC_TM1"/>
    <property type="match status" value="1"/>
</dbReference>
<comment type="subcellular location">
    <subcellularLocation>
        <location evidence="10">Cell membrane</location>
        <topology evidence="10">Multi-pass membrane protein</topology>
    </subcellularLocation>
    <subcellularLocation>
        <location evidence="1">Membrane</location>
        <topology evidence="1">Multi-pass membrane protein</topology>
    </subcellularLocation>
</comment>
<evidence type="ECO:0000256" key="6">
    <source>
        <dbReference type="ARBA" id="ARBA00022989"/>
    </source>
</evidence>
<reference evidence="13 14" key="1">
    <citation type="submission" date="2023-10" db="EMBL/GenBank/DDBJ databases">
        <title>Veillonella sp. nov., isolated from a pig farm feces dump.</title>
        <authorList>
            <person name="Chang Y.-H."/>
        </authorList>
    </citation>
    <scope>NUCLEOTIDE SEQUENCE [LARGE SCALE GENOMIC DNA]</scope>
    <source>
        <strain evidence="13 14">YH-vei2233</strain>
    </source>
</reference>
<evidence type="ECO:0000256" key="4">
    <source>
        <dbReference type="ARBA" id="ARBA00022505"/>
    </source>
</evidence>
<keyword evidence="3 10" id="KW-0813">Transport</keyword>
<protein>
    <recommendedName>
        <fullName evidence="11">Molybdenum transport system permease</fullName>
    </recommendedName>
</protein>
<dbReference type="Proteomes" id="UP001272515">
    <property type="component" value="Unassembled WGS sequence"/>
</dbReference>
<name>A0ABU3Z679_9FIRM</name>
<evidence type="ECO:0000256" key="11">
    <source>
        <dbReference type="RuleBase" id="RU365097"/>
    </source>
</evidence>
<keyword evidence="6 10" id="KW-1133">Transmembrane helix</keyword>
<accession>A0ABU3Z679</accession>
<evidence type="ECO:0000256" key="1">
    <source>
        <dbReference type="ARBA" id="ARBA00004141"/>
    </source>
</evidence>
<dbReference type="Pfam" id="PF00528">
    <property type="entry name" value="BPD_transp_1"/>
    <property type="match status" value="1"/>
</dbReference>
<dbReference type="SUPFAM" id="SSF161098">
    <property type="entry name" value="MetI-like"/>
    <property type="match status" value="1"/>
</dbReference>
<proteinExistence type="inferred from homology"/>
<dbReference type="InterPro" id="IPR005667">
    <property type="entry name" value="Sulph_transpt2"/>
</dbReference>
<organism evidence="13 14">
    <name type="scientific">Veillonella absiana</name>
    <dbReference type="NCBI Taxonomy" id="3079305"/>
    <lineage>
        <taxon>Bacteria</taxon>
        <taxon>Bacillati</taxon>
        <taxon>Bacillota</taxon>
        <taxon>Negativicutes</taxon>
        <taxon>Veillonellales</taxon>
        <taxon>Veillonellaceae</taxon>
        <taxon>Veillonella</taxon>
    </lineage>
</organism>
<evidence type="ECO:0000256" key="2">
    <source>
        <dbReference type="ARBA" id="ARBA00011779"/>
    </source>
</evidence>
<evidence type="ECO:0000256" key="5">
    <source>
        <dbReference type="ARBA" id="ARBA00022692"/>
    </source>
</evidence>
<keyword evidence="11" id="KW-1003">Cell membrane</keyword>
<keyword evidence="7" id="KW-0764">Sulfate transport</keyword>
<evidence type="ECO:0000256" key="8">
    <source>
        <dbReference type="ARBA" id="ARBA00023136"/>
    </source>
</evidence>
<sequence>MSPFVLSIYVATISLVIVVIVGLCVCFGMKQCRCRGVAIIDALLTLPLVLPPVVVGFALLMMFSPGYVFGAWLESHGLGVVFSVLGAICASSVIAFPLFYQTVRSALQSIDYNMEDVARTLGASELRIFLTISIPLAWKGILTGAILSFCRAMGEFGATILIAGNIPGVTRTMPLAIYSYVESGQYGDAFDLVIYICVLTLSLLSAIHLMTKGTLFSDHDRA</sequence>
<dbReference type="CDD" id="cd06261">
    <property type="entry name" value="TM_PBP2"/>
    <property type="match status" value="1"/>
</dbReference>
<dbReference type="Gene3D" id="1.10.3720.10">
    <property type="entry name" value="MetI-like"/>
    <property type="match status" value="1"/>
</dbReference>
<keyword evidence="4 11" id="KW-0500">Molybdenum</keyword>
<comment type="function">
    <text evidence="11">Part of the binding-protein-dependent transport system for molybdenum; probably responsible for the translocation of the substrate across the membrane.</text>
</comment>
<feature type="transmembrane region" description="Helical" evidence="10">
    <location>
        <begin position="128"/>
        <end position="149"/>
    </location>
</feature>
<dbReference type="InterPro" id="IPR035906">
    <property type="entry name" value="MetI-like_sf"/>
</dbReference>
<dbReference type="NCBIfam" id="TIGR02141">
    <property type="entry name" value="modB_ABC"/>
    <property type="match status" value="1"/>
</dbReference>
<feature type="transmembrane region" description="Helical" evidence="10">
    <location>
        <begin position="192"/>
        <end position="211"/>
    </location>
</feature>